<protein>
    <submittedName>
        <fullName evidence="1">Uncharacterized protein</fullName>
    </submittedName>
</protein>
<proteinExistence type="predicted"/>
<evidence type="ECO:0000313" key="1">
    <source>
        <dbReference type="EMBL" id="QQV92291.1"/>
    </source>
</evidence>
<accession>A0A7U0J6V5</accession>
<gene>
    <name evidence="1" type="ORF">vBKpMFBKp24_214</name>
</gene>
<dbReference type="Proteomes" id="UP000596381">
    <property type="component" value="Segment"/>
</dbReference>
<keyword evidence="2" id="KW-1185">Reference proteome</keyword>
<organism evidence="1 2">
    <name type="scientific">Klebsiella phage vB_KpM_FBKp24</name>
    <dbReference type="NCBI Taxonomy" id="2801834"/>
    <lineage>
        <taxon>Viruses</taxon>
        <taxon>Duplodnaviria</taxon>
        <taxon>Heunggongvirae</taxon>
        <taxon>Uroviricota</taxon>
        <taxon>Caudoviricetes</taxon>
        <taxon>Chimalliviridae</taxon>
        <taxon>Maaswegvirus</taxon>
        <taxon>Maaswegvirus Kp24</taxon>
    </lineage>
</organism>
<name>A0A7U0J6V5_9CAUD</name>
<reference evidence="1 2" key="1">
    <citation type="submission" date="2020-12" db="EMBL/GenBank/DDBJ databases">
        <title>Genomic characterization of four novel bacteriophages infecting Klebsiella pneumoniae.</title>
        <authorList>
            <person name="Estrada Bonilla B."/>
            <person name="Costa A.R."/>
            <person name="van Rossum T."/>
            <person name="Hagedoorn S."/>
            <person name="Wallinga H."/>
            <person name="Xiao M."/>
            <person name="Song W."/>
            <person name="Haas P.-J."/>
            <person name="Nobrega F.L."/>
            <person name="Brouns S.J.J."/>
        </authorList>
    </citation>
    <scope>NUCLEOTIDE SEQUENCE [LARGE SCALE GENOMIC DNA]</scope>
</reference>
<dbReference type="EMBL" id="MW394391">
    <property type="protein sequence ID" value="QQV92291.1"/>
    <property type="molecule type" value="Genomic_DNA"/>
</dbReference>
<sequence>MLEKIKTFLFGKEYTDATFIRSLTVQTNKGPLYLWQKQPVTFRSRWKRKKKSGDPFWELQNTISNPLFGRDDSTTAVVALSNILKANGVRFFVGYNREEGTFSIEFLD</sequence>
<evidence type="ECO:0000313" key="2">
    <source>
        <dbReference type="Proteomes" id="UP000596381"/>
    </source>
</evidence>